<dbReference type="Proteomes" id="UP000054477">
    <property type="component" value="Unassembled WGS sequence"/>
</dbReference>
<dbReference type="HOGENOM" id="CLU_032496_0_0_1"/>
<dbReference type="InterPro" id="IPR013948">
    <property type="entry name" value="DNA_replication_reg_Sld3_C"/>
</dbReference>
<protein>
    <submittedName>
        <fullName evidence="3">Unplaced genomic scaffold K443scaffold_184, whole genome shotgun sequence</fullName>
    </submittedName>
</protein>
<dbReference type="Gene3D" id="1.20.58.2130">
    <property type="match status" value="1"/>
</dbReference>
<dbReference type="OrthoDB" id="3003917at2759"/>
<feature type="compositionally biased region" description="Low complexity" evidence="1">
    <location>
        <begin position="364"/>
        <end position="377"/>
    </location>
</feature>
<evidence type="ECO:0000313" key="4">
    <source>
        <dbReference type="Proteomes" id="UP000054477"/>
    </source>
</evidence>
<evidence type="ECO:0000313" key="3">
    <source>
        <dbReference type="EMBL" id="KIJ96486.1"/>
    </source>
</evidence>
<feature type="compositionally biased region" description="Basic and acidic residues" evidence="1">
    <location>
        <begin position="322"/>
        <end position="340"/>
    </location>
</feature>
<reference evidence="4" key="2">
    <citation type="submission" date="2015-01" db="EMBL/GenBank/DDBJ databases">
        <title>Evolutionary Origins and Diversification of the Mycorrhizal Mutualists.</title>
        <authorList>
            <consortium name="DOE Joint Genome Institute"/>
            <consortium name="Mycorrhizal Genomics Consortium"/>
            <person name="Kohler A."/>
            <person name="Kuo A."/>
            <person name="Nagy L.G."/>
            <person name="Floudas D."/>
            <person name="Copeland A."/>
            <person name="Barry K.W."/>
            <person name="Cichocki N."/>
            <person name="Veneault-Fourrey C."/>
            <person name="LaButti K."/>
            <person name="Lindquist E.A."/>
            <person name="Lipzen A."/>
            <person name="Lundell T."/>
            <person name="Morin E."/>
            <person name="Murat C."/>
            <person name="Riley R."/>
            <person name="Ohm R."/>
            <person name="Sun H."/>
            <person name="Tunlid A."/>
            <person name="Henrissat B."/>
            <person name="Grigoriev I.V."/>
            <person name="Hibbett D.S."/>
            <person name="Martin F."/>
        </authorList>
    </citation>
    <scope>NUCLEOTIDE SEQUENCE [LARGE SCALE GENOMIC DNA]</scope>
    <source>
        <strain evidence="4">LaAM-08-1</strain>
    </source>
</reference>
<feature type="region of interest" description="Disordered" evidence="1">
    <location>
        <begin position="310"/>
        <end position="394"/>
    </location>
</feature>
<feature type="domain" description="DNA replication regulator Sld3 C-terminal" evidence="2">
    <location>
        <begin position="17"/>
        <end position="329"/>
    </location>
</feature>
<proteinExistence type="predicted"/>
<evidence type="ECO:0000256" key="1">
    <source>
        <dbReference type="SAM" id="MobiDB-lite"/>
    </source>
</evidence>
<sequence>MPLHLLGPSLRRVHAPSTSTVHPLHALLDSLLLTTGSTTKKYREELPKILMSGGGAGEMEETMMWYAVSHEKAEEEDWTRSANDDGPWVDEKWRKNWLDRMERREVQIQIILYLLKLSLPGPAPPPPAPLESPKKRKRSVRPPPDVPVLTLEDHLEVFMDKLSMWQLVTSLGLSGKLRDTKDERDWMQIFCEDIIEPQYTAVLPDQCATLRSKVFPQPLSDRASSPATERSASPETVNPPQKLSRALSTSRQHSPALSTASGRSNTTKPHAATLVRSRSLSISLEQERREKERAGSVGVNKKRVLNREVSMSRVFKSKPKMQRTESKKELSVGQGKEKAGGKTSSRDGGVTLVEETPVKPRARSYSQSQVQSQANSQPAGGQRQATGRSGSSSFRAGGLFVLERSKMADETLEDSEEIWQLHSSPDVLLLNPEPRKGGGGSVFGGMMSDVDEDDEDGDFRMLTPSKPSRRPAILS</sequence>
<reference evidence="3 4" key="1">
    <citation type="submission" date="2014-04" db="EMBL/GenBank/DDBJ databases">
        <authorList>
            <consortium name="DOE Joint Genome Institute"/>
            <person name="Kuo A."/>
            <person name="Kohler A."/>
            <person name="Nagy L.G."/>
            <person name="Floudas D."/>
            <person name="Copeland A."/>
            <person name="Barry K.W."/>
            <person name="Cichocki N."/>
            <person name="Veneault-Fourrey C."/>
            <person name="LaButti K."/>
            <person name="Lindquist E.A."/>
            <person name="Lipzen A."/>
            <person name="Lundell T."/>
            <person name="Morin E."/>
            <person name="Murat C."/>
            <person name="Sun H."/>
            <person name="Tunlid A."/>
            <person name="Henrissat B."/>
            <person name="Grigoriev I.V."/>
            <person name="Hibbett D.S."/>
            <person name="Martin F."/>
            <person name="Nordberg H.P."/>
            <person name="Cantor M.N."/>
            <person name="Hua S.X."/>
        </authorList>
    </citation>
    <scope>NUCLEOTIDE SEQUENCE [LARGE SCALE GENOMIC DNA]</scope>
    <source>
        <strain evidence="3 4">LaAM-08-1</strain>
    </source>
</reference>
<feature type="region of interest" description="Disordered" evidence="1">
    <location>
        <begin position="123"/>
        <end position="146"/>
    </location>
</feature>
<dbReference type="AlphaFoldDB" id="A0A0C9XFS7"/>
<gene>
    <name evidence="3" type="ORF">K443DRAFT_134127</name>
</gene>
<dbReference type="Pfam" id="PF08639">
    <property type="entry name" value="Sld3_STD"/>
    <property type="match status" value="1"/>
</dbReference>
<name>A0A0C9XFS7_9AGAR</name>
<accession>A0A0C9XFS7</accession>
<organism evidence="3 4">
    <name type="scientific">Laccaria amethystina LaAM-08-1</name>
    <dbReference type="NCBI Taxonomy" id="1095629"/>
    <lineage>
        <taxon>Eukaryota</taxon>
        <taxon>Fungi</taxon>
        <taxon>Dikarya</taxon>
        <taxon>Basidiomycota</taxon>
        <taxon>Agaricomycotina</taxon>
        <taxon>Agaricomycetes</taxon>
        <taxon>Agaricomycetidae</taxon>
        <taxon>Agaricales</taxon>
        <taxon>Agaricineae</taxon>
        <taxon>Hydnangiaceae</taxon>
        <taxon>Laccaria</taxon>
    </lineage>
</organism>
<feature type="compositionally biased region" description="Polar residues" evidence="1">
    <location>
        <begin position="222"/>
        <end position="268"/>
    </location>
</feature>
<keyword evidence="4" id="KW-1185">Reference proteome</keyword>
<evidence type="ECO:0000259" key="2">
    <source>
        <dbReference type="Pfam" id="PF08639"/>
    </source>
</evidence>
<feature type="region of interest" description="Disordered" evidence="1">
    <location>
        <begin position="428"/>
        <end position="475"/>
    </location>
</feature>
<dbReference type="EMBL" id="KN838719">
    <property type="protein sequence ID" value="KIJ96486.1"/>
    <property type="molecule type" value="Genomic_DNA"/>
</dbReference>
<feature type="region of interest" description="Disordered" evidence="1">
    <location>
        <begin position="217"/>
        <end position="279"/>
    </location>
</feature>
<dbReference type="STRING" id="1095629.A0A0C9XFS7"/>